<dbReference type="Proteomes" id="UP000254000">
    <property type="component" value="Unassembled WGS sequence"/>
</dbReference>
<dbReference type="OrthoDB" id="3177493at2"/>
<keyword evidence="1" id="KW-0812">Transmembrane</keyword>
<keyword evidence="1" id="KW-1133">Transmembrane helix</keyword>
<feature type="transmembrane region" description="Helical" evidence="1">
    <location>
        <begin position="166"/>
        <end position="186"/>
    </location>
</feature>
<reference evidence="2 3" key="1">
    <citation type="journal article" date="2018" name="Elife">
        <title>Discovery and characterization of a prevalent human gut bacterial enzyme sufficient for the inactivation of a family of plant toxins.</title>
        <authorList>
            <person name="Koppel N."/>
            <person name="Bisanz J.E."/>
            <person name="Pandelia M.E."/>
            <person name="Turnbaugh P.J."/>
            <person name="Balskus E.P."/>
        </authorList>
    </citation>
    <scope>NUCLEOTIDE SEQUENCE [LARGE SCALE GENOMIC DNA]</scope>
    <source>
        <strain evidence="2 3">3C</strain>
    </source>
</reference>
<name>A0A369M7S4_9ACTN</name>
<keyword evidence="1" id="KW-0472">Membrane</keyword>
<feature type="transmembrane region" description="Helical" evidence="1">
    <location>
        <begin position="105"/>
        <end position="132"/>
    </location>
</feature>
<dbReference type="EMBL" id="PPTS01000002">
    <property type="protein sequence ID" value="RDB66526.1"/>
    <property type="molecule type" value="Genomic_DNA"/>
</dbReference>
<feature type="transmembrane region" description="Helical" evidence="1">
    <location>
        <begin position="29"/>
        <end position="49"/>
    </location>
</feature>
<dbReference type="RefSeq" id="WP_114568532.1">
    <property type="nucleotide sequence ID" value="NZ_CABMMS010000002.1"/>
</dbReference>
<keyword evidence="3" id="KW-1185">Reference proteome</keyword>
<accession>A0A369M7S4</accession>
<organism evidence="2 3">
    <name type="scientific">Gordonibacter pamelaeae</name>
    <dbReference type="NCBI Taxonomy" id="471189"/>
    <lineage>
        <taxon>Bacteria</taxon>
        <taxon>Bacillati</taxon>
        <taxon>Actinomycetota</taxon>
        <taxon>Coriobacteriia</taxon>
        <taxon>Eggerthellales</taxon>
        <taxon>Eggerthellaceae</taxon>
        <taxon>Gordonibacter</taxon>
    </lineage>
</organism>
<protein>
    <recommendedName>
        <fullName evidence="4">ABC transporter permease</fullName>
    </recommendedName>
</protein>
<feature type="transmembrane region" description="Helical" evidence="1">
    <location>
        <begin position="138"/>
        <end position="159"/>
    </location>
</feature>
<dbReference type="AlphaFoldDB" id="A0A369M7S4"/>
<evidence type="ECO:0000256" key="1">
    <source>
        <dbReference type="SAM" id="Phobius"/>
    </source>
</evidence>
<feature type="transmembrane region" description="Helical" evidence="1">
    <location>
        <begin position="221"/>
        <end position="240"/>
    </location>
</feature>
<evidence type="ECO:0008006" key="4">
    <source>
        <dbReference type="Google" id="ProtNLM"/>
    </source>
</evidence>
<sequence length="247" mass="25904">MVNEKQAASRPGIFGTLVRKFFMDVAKSPGLLACCLFPPLFLLVFRLVVIDPVAHEDAPLFLLATGLLFSTGMVPGTTTVYPMAEAREKRTLRTLELAGVGRAQMVAAHGVVSTLWTALMGAVCFLVSGAAFDCLLPFMLITVAASIPLTALSLVLGLASRNQMAASFFSLPIIITGIAPLFFTYAEATFQALPLLPTGGGFALVYALAEGTLLAPGSILPAVAQLIWIVASLVALVVAAPRIPGDE</sequence>
<comment type="caution">
    <text evidence="2">The sequence shown here is derived from an EMBL/GenBank/DDBJ whole genome shotgun (WGS) entry which is preliminary data.</text>
</comment>
<feature type="transmembrane region" description="Helical" evidence="1">
    <location>
        <begin position="61"/>
        <end position="84"/>
    </location>
</feature>
<evidence type="ECO:0000313" key="2">
    <source>
        <dbReference type="EMBL" id="RDB66526.1"/>
    </source>
</evidence>
<dbReference type="GeneID" id="78359058"/>
<proteinExistence type="predicted"/>
<gene>
    <name evidence="2" type="ORF">C1877_04940</name>
</gene>
<evidence type="ECO:0000313" key="3">
    <source>
        <dbReference type="Proteomes" id="UP000254000"/>
    </source>
</evidence>